<proteinExistence type="predicted"/>
<reference evidence="1" key="1">
    <citation type="submission" date="2021-02" db="EMBL/GenBank/DDBJ databases">
        <authorList>
            <person name="Nowell W R."/>
        </authorList>
    </citation>
    <scope>NUCLEOTIDE SEQUENCE</scope>
    <source>
        <strain evidence="1">Ploen Becks lab</strain>
    </source>
</reference>
<keyword evidence="2" id="KW-1185">Reference proteome</keyword>
<evidence type="ECO:0000313" key="1">
    <source>
        <dbReference type="EMBL" id="CAF0960460.1"/>
    </source>
</evidence>
<sequence>MESSQDSKSSLENNRGSYIKDQKRYILKQLTSAEDIDTRTDDEIKEMFDKLDLVIEEEKFNEFNSETKKSTETFEGLEEHDELKEFEFMSFDQFIKMFEKNETPKDDDKNKY</sequence>
<accession>A0A814DZT9</accession>
<gene>
    <name evidence="1" type="ORF">OXX778_LOCUS14419</name>
</gene>
<dbReference type="AlphaFoldDB" id="A0A814DZT9"/>
<name>A0A814DZT9_9BILA</name>
<evidence type="ECO:0000313" key="2">
    <source>
        <dbReference type="Proteomes" id="UP000663879"/>
    </source>
</evidence>
<organism evidence="1 2">
    <name type="scientific">Brachionus calyciflorus</name>
    <dbReference type="NCBI Taxonomy" id="104777"/>
    <lineage>
        <taxon>Eukaryota</taxon>
        <taxon>Metazoa</taxon>
        <taxon>Spiralia</taxon>
        <taxon>Gnathifera</taxon>
        <taxon>Rotifera</taxon>
        <taxon>Eurotatoria</taxon>
        <taxon>Monogononta</taxon>
        <taxon>Pseudotrocha</taxon>
        <taxon>Ploima</taxon>
        <taxon>Brachionidae</taxon>
        <taxon>Brachionus</taxon>
    </lineage>
</organism>
<comment type="caution">
    <text evidence="1">The sequence shown here is derived from an EMBL/GenBank/DDBJ whole genome shotgun (WGS) entry which is preliminary data.</text>
</comment>
<dbReference type="EMBL" id="CAJNOC010002966">
    <property type="protein sequence ID" value="CAF0960460.1"/>
    <property type="molecule type" value="Genomic_DNA"/>
</dbReference>
<dbReference type="Proteomes" id="UP000663879">
    <property type="component" value="Unassembled WGS sequence"/>
</dbReference>
<protein>
    <submittedName>
        <fullName evidence="1">Uncharacterized protein</fullName>
    </submittedName>
</protein>